<dbReference type="InterPro" id="IPR019173">
    <property type="entry name" value="NADH_UbQ_OxRdtase_B5_su"/>
</dbReference>
<keyword evidence="11" id="KW-0249">Electron transport</keyword>
<dbReference type="PANTHER" id="PTHR13178">
    <property type="entry name" value="NADH-UBIQUINONE OXIDOREDUCTASE SGDH SUBUNIT"/>
    <property type="match status" value="1"/>
</dbReference>
<evidence type="ECO:0000256" key="3">
    <source>
        <dbReference type="ARBA" id="ARBA00007152"/>
    </source>
</evidence>
<keyword evidence="14 17" id="KW-0472">Membrane</keyword>
<organism evidence="18">
    <name type="scientific">Aceria tosichella</name>
    <name type="common">wheat curl mite</name>
    <dbReference type="NCBI Taxonomy" id="561515"/>
    <lineage>
        <taxon>Eukaryota</taxon>
        <taxon>Metazoa</taxon>
        <taxon>Ecdysozoa</taxon>
        <taxon>Arthropoda</taxon>
        <taxon>Chelicerata</taxon>
        <taxon>Arachnida</taxon>
        <taxon>Acari</taxon>
        <taxon>Acariformes</taxon>
        <taxon>Trombidiformes</taxon>
        <taxon>Prostigmata</taxon>
        <taxon>Eupodina</taxon>
        <taxon>Eriophyoidea</taxon>
        <taxon>Eriophyidae</taxon>
        <taxon>Eriophyinae</taxon>
        <taxon>Aceriini</taxon>
        <taxon>Aceria</taxon>
    </lineage>
</organism>
<evidence type="ECO:0000256" key="6">
    <source>
        <dbReference type="ARBA" id="ARBA00022448"/>
    </source>
</evidence>
<evidence type="ECO:0000256" key="5">
    <source>
        <dbReference type="ARBA" id="ARBA00015175"/>
    </source>
</evidence>
<keyword evidence="12 17" id="KW-1133">Transmembrane helix</keyword>
<keyword evidence="10" id="KW-0809">Transit peptide</keyword>
<comment type="subunit">
    <text evidence="4">Complex I is composed of 45 different subunits.</text>
</comment>
<evidence type="ECO:0000256" key="16">
    <source>
        <dbReference type="ARBA" id="ARBA00032550"/>
    </source>
</evidence>
<dbReference type="Pfam" id="PF09781">
    <property type="entry name" value="NDUF_B5"/>
    <property type="match status" value="1"/>
</dbReference>
<keyword evidence="13" id="KW-0496">Mitochondrion</keyword>
<comment type="similarity">
    <text evidence="3">Belongs to the complex I NDUFB5 subunit family.</text>
</comment>
<name>A0A6G1SL37_9ACAR</name>
<feature type="transmembrane region" description="Helical" evidence="17">
    <location>
        <begin position="46"/>
        <end position="66"/>
    </location>
</feature>
<evidence type="ECO:0000256" key="15">
    <source>
        <dbReference type="ARBA" id="ARBA00032395"/>
    </source>
</evidence>
<proteinExistence type="inferred from homology"/>
<sequence length="202" mass="23664">MLSRLLRLGSHGFNQKLIIAPKRWSGHNAMEITPTNIDMKFTNNWLHFYIVITAVPIAVITTIINIRANPELSEVPEGYEPRHWEYYKHPITRFMAKYFFVPNDLDREVLMAAREDLGQQEIVKKISAKCESVMKFYNDHRSFHFIPFYAEYFRTGRDEALFKHLYESTQPNTILDLAYDPNTRGIVPTEGYPANFDPANFK</sequence>
<evidence type="ECO:0000256" key="8">
    <source>
        <dbReference type="ARBA" id="ARBA00022692"/>
    </source>
</evidence>
<dbReference type="GO" id="GO:0005743">
    <property type="term" value="C:mitochondrial inner membrane"/>
    <property type="evidence" value="ECO:0007669"/>
    <property type="project" value="UniProtKB-SubCell"/>
</dbReference>
<evidence type="ECO:0000256" key="14">
    <source>
        <dbReference type="ARBA" id="ARBA00023136"/>
    </source>
</evidence>
<evidence type="ECO:0000313" key="18">
    <source>
        <dbReference type="EMBL" id="MDE50623.1"/>
    </source>
</evidence>
<keyword evidence="9" id="KW-0999">Mitochondrion inner membrane</keyword>
<dbReference type="AlphaFoldDB" id="A0A6G1SL37"/>
<keyword evidence="6" id="KW-0813">Transport</keyword>
<protein>
    <recommendedName>
        <fullName evidence="5">NADH dehydrogenase [ubiquinone] 1 beta subcomplex subunit 5, mitochondrial</fullName>
    </recommendedName>
    <alternativeName>
        <fullName evidence="16">Complex I-SGDH</fullName>
    </alternativeName>
    <alternativeName>
        <fullName evidence="15">NADH-ubiquinone oxidoreductase SGDH subunit</fullName>
    </alternativeName>
</protein>
<evidence type="ECO:0000256" key="9">
    <source>
        <dbReference type="ARBA" id="ARBA00022792"/>
    </source>
</evidence>
<evidence type="ECO:0000256" key="1">
    <source>
        <dbReference type="ARBA" id="ARBA00003195"/>
    </source>
</evidence>
<dbReference type="PANTHER" id="PTHR13178:SF0">
    <property type="entry name" value="NADH DEHYDROGENASE [UBIQUINONE] 1 BETA SUBCOMPLEX SUBUNIT 5, MITOCHONDRIAL"/>
    <property type="match status" value="1"/>
</dbReference>
<evidence type="ECO:0000256" key="17">
    <source>
        <dbReference type="SAM" id="Phobius"/>
    </source>
</evidence>
<reference evidence="18" key="1">
    <citation type="submission" date="2018-10" db="EMBL/GenBank/DDBJ databases">
        <title>Transcriptome assembly of Aceria tosichella (Wheat curl mite) Type 2.</title>
        <authorList>
            <person name="Scully E.D."/>
            <person name="Geib S.M."/>
            <person name="Palmer N.A."/>
            <person name="Gupta A.K."/>
            <person name="Sarath G."/>
            <person name="Tatineni S."/>
        </authorList>
    </citation>
    <scope>NUCLEOTIDE SEQUENCE</scope>
    <source>
        <strain evidence="18">LincolnNE</strain>
    </source>
</reference>
<accession>A0A6G1SL37</accession>
<evidence type="ECO:0000256" key="12">
    <source>
        <dbReference type="ARBA" id="ARBA00022989"/>
    </source>
</evidence>
<evidence type="ECO:0000256" key="4">
    <source>
        <dbReference type="ARBA" id="ARBA00011533"/>
    </source>
</evidence>
<evidence type="ECO:0000256" key="7">
    <source>
        <dbReference type="ARBA" id="ARBA00022660"/>
    </source>
</evidence>
<evidence type="ECO:0000256" key="10">
    <source>
        <dbReference type="ARBA" id="ARBA00022946"/>
    </source>
</evidence>
<keyword evidence="18" id="KW-0830">Ubiquinone</keyword>
<evidence type="ECO:0000256" key="13">
    <source>
        <dbReference type="ARBA" id="ARBA00023128"/>
    </source>
</evidence>
<keyword evidence="7" id="KW-0679">Respiratory chain</keyword>
<evidence type="ECO:0000256" key="2">
    <source>
        <dbReference type="ARBA" id="ARBA00004434"/>
    </source>
</evidence>
<keyword evidence="8 17" id="KW-0812">Transmembrane</keyword>
<comment type="function">
    <text evidence="1">Accessory subunit of the mitochondrial membrane respiratory chain NADH dehydrogenase (Complex I), that is believed not to be involved in catalysis. Complex I functions in the transfer of electrons from NADH to the respiratory chain. The immediate electron acceptor for the enzyme is believed to be ubiquinone.</text>
</comment>
<dbReference type="EMBL" id="GGYP01005852">
    <property type="protein sequence ID" value="MDE50623.1"/>
    <property type="molecule type" value="Transcribed_RNA"/>
</dbReference>
<comment type="subcellular location">
    <subcellularLocation>
        <location evidence="2">Mitochondrion inner membrane</location>
        <topology evidence="2">Single-pass membrane protein</topology>
    </subcellularLocation>
</comment>
<gene>
    <name evidence="18" type="primary">NDUFB5_1</name>
    <name evidence="18" type="ORF">g.519</name>
</gene>
<evidence type="ECO:0000256" key="11">
    <source>
        <dbReference type="ARBA" id="ARBA00022982"/>
    </source>
</evidence>